<dbReference type="PANTHER" id="PTHR42928:SF5">
    <property type="entry name" value="BLR1237 PROTEIN"/>
    <property type="match status" value="1"/>
</dbReference>
<dbReference type="EMBL" id="CP030085">
    <property type="protein sequence ID" value="AWW49299.1"/>
    <property type="molecule type" value="Genomic_DNA"/>
</dbReference>
<sequence>MSKFCNRLLPIFLSSFILAISSSAFSQSAYPTKTIRLIAPVSAGGGLDNIARAVAERLSKNLGQSVIVDNLSGGGGAIAAITTAKANPDGYTLMIAYVGTHGTNPAVRKLNYDAIKDFTPIGMIGATPNVLIVNPQVPAKTLGEFIAYVKKNPSKLSYGSSGPGTLTHLSMEEFKMATGIFMVHIPYRGIAPAFTDLIGGQTDAMFPGLFAAMPYITTNRVRPLAVTGVKRSPADPSIPTFKELGYPGFEGQQWYGIAGPANMPPAVVAKLNTELNKVLSSPEFADKMSAEALTVLPMNPQQFATYIKDDIARWSKVAKDRHIEIE</sequence>
<dbReference type="Pfam" id="PF03401">
    <property type="entry name" value="TctC"/>
    <property type="match status" value="1"/>
</dbReference>
<dbReference type="GeneID" id="66832678"/>
<dbReference type="InterPro" id="IPR042100">
    <property type="entry name" value="Bug_dom1"/>
</dbReference>
<reference evidence="5" key="1">
    <citation type="submission" date="2018-06" db="EMBL/GenBank/DDBJ databases">
        <title>Description of a new Polynucleobacter species.</title>
        <authorList>
            <person name="Hahn M.W."/>
        </authorList>
    </citation>
    <scope>NUCLEOTIDE SEQUENCE [LARGE SCALE GENOMIC DNA]</scope>
    <source>
        <strain evidence="5">MG-25-Pas1-D2</strain>
    </source>
</reference>
<accession>A0A2Z4JRL7</accession>
<reference evidence="3" key="2">
    <citation type="journal article" date="2019" name="Int. J. Syst. Evol. Microbiol.">
        <title>Polynucleobacter paneuropaeus sp. nov., characterized by six strains isolated from freshwater lakes located along a 3000 km north-south cross-section across Europe.</title>
        <authorList>
            <person name="Hoetzinger M."/>
            <person name="Schmidt J."/>
            <person name="Pitt A."/>
            <person name="Koll U."/>
            <person name="Lang E."/>
            <person name="Hahn M.W."/>
        </authorList>
    </citation>
    <scope>NUCLEOTIDE SEQUENCE</scope>
    <source>
        <strain evidence="3">MG-25-Pas1-D2</strain>
    </source>
</reference>
<name>A0A2Z4JRL7_9BURK</name>
<dbReference type="EMBL" id="JAANGI010000001">
    <property type="protein sequence ID" value="MBT8591941.1"/>
    <property type="molecule type" value="Genomic_DNA"/>
</dbReference>
<keyword evidence="2" id="KW-0732">Signal</keyword>
<evidence type="ECO:0000313" key="4">
    <source>
        <dbReference type="EMBL" id="MBT8591941.1"/>
    </source>
</evidence>
<dbReference type="Gene3D" id="3.40.190.10">
    <property type="entry name" value="Periplasmic binding protein-like II"/>
    <property type="match status" value="1"/>
</dbReference>
<reference evidence="4" key="3">
    <citation type="journal article" date="2021" name="Genome Biol. Evol.">
        <title>Continental-Scale Gene Flow Prevents Allopatric Divergence of Pelagic Freshwater Bacteria.</title>
        <authorList>
            <person name="Hoetzinger M."/>
            <person name="Pitt A."/>
            <person name="Huemer A."/>
            <person name="Hahn M.W."/>
        </authorList>
    </citation>
    <scope>NUCLEOTIDE SEQUENCE</scope>
    <source>
        <strain evidence="4">AP-YLGG-20-G6</strain>
    </source>
</reference>
<gene>
    <name evidence="4" type="ORF">G6693_08390</name>
    <name evidence="3" type="ORF">Pas1_02255</name>
</gene>
<feature type="chain" id="PRO_5042702838" evidence="2">
    <location>
        <begin position="27"/>
        <end position="326"/>
    </location>
</feature>
<feature type="signal peptide" evidence="2">
    <location>
        <begin position="1"/>
        <end position="26"/>
    </location>
</feature>
<proteinExistence type="inferred from homology"/>
<dbReference type="PANTHER" id="PTHR42928">
    <property type="entry name" value="TRICARBOXYLATE-BINDING PROTEIN"/>
    <property type="match status" value="1"/>
</dbReference>
<dbReference type="SUPFAM" id="SSF53850">
    <property type="entry name" value="Periplasmic binding protein-like II"/>
    <property type="match status" value="1"/>
</dbReference>
<evidence type="ECO:0000313" key="3">
    <source>
        <dbReference type="EMBL" id="AWW49299.1"/>
    </source>
</evidence>
<protein>
    <submittedName>
        <fullName evidence="3">Tripartite tricarboxylate transporter substrate binding protein</fullName>
    </submittedName>
</protein>
<evidence type="ECO:0000313" key="5">
    <source>
        <dbReference type="Proteomes" id="UP000248592"/>
    </source>
</evidence>
<dbReference type="InterPro" id="IPR005064">
    <property type="entry name" value="BUG"/>
</dbReference>
<dbReference type="CDD" id="cd07012">
    <property type="entry name" value="PBP2_Bug_TTT"/>
    <property type="match status" value="1"/>
</dbReference>
<dbReference type="Gene3D" id="3.40.190.150">
    <property type="entry name" value="Bordetella uptake gene, domain 1"/>
    <property type="match status" value="1"/>
</dbReference>
<dbReference type="AlphaFoldDB" id="A0A2Z4JRL7"/>
<organism evidence="3 5">
    <name type="scientific">Polynucleobacter paneuropaeus</name>
    <dbReference type="NCBI Taxonomy" id="2527775"/>
    <lineage>
        <taxon>Bacteria</taxon>
        <taxon>Pseudomonadati</taxon>
        <taxon>Pseudomonadota</taxon>
        <taxon>Betaproteobacteria</taxon>
        <taxon>Burkholderiales</taxon>
        <taxon>Burkholderiaceae</taxon>
        <taxon>Polynucleobacter</taxon>
    </lineage>
</organism>
<dbReference type="PIRSF" id="PIRSF017082">
    <property type="entry name" value="YflP"/>
    <property type="match status" value="1"/>
</dbReference>
<dbReference type="RefSeq" id="WP_112209560.1">
    <property type="nucleotide sequence ID" value="NZ_CBCSBS010000001.1"/>
</dbReference>
<dbReference type="Proteomes" id="UP000248592">
    <property type="component" value="Chromosome"/>
</dbReference>
<dbReference type="Proteomes" id="UP000762271">
    <property type="component" value="Unassembled WGS sequence"/>
</dbReference>
<comment type="similarity">
    <text evidence="1">Belongs to the UPF0065 (bug) family.</text>
</comment>
<evidence type="ECO:0000256" key="1">
    <source>
        <dbReference type="ARBA" id="ARBA00006987"/>
    </source>
</evidence>
<evidence type="ECO:0000256" key="2">
    <source>
        <dbReference type="SAM" id="SignalP"/>
    </source>
</evidence>